<reference evidence="3 4" key="1">
    <citation type="submission" date="2017-06" db="EMBL/GenBank/DDBJ databases">
        <title>Genome sequencing of cyanobaciteial culture collection at National Institute for Environmental Studies (NIES).</title>
        <authorList>
            <person name="Hirose Y."/>
            <person name="Shimura Y."/>
            <person name="Fujisawa T."/>
            <person name="Nakamura Y."/>
            <person name="Kawachi M."/>
        </authorList>
    </citation>
    <scope>NUCLEOTIDE SEQUENCE [LARGE SCALE GENOMIC DNA]</scope>
    <source>
        <strain evidence="3 4">NIES-23</strain>
    </source>
</reference>
<name>A0A1Z4KFL5_ANAVA</name>
<organism evidence="3 4">
    <name type="scientific">Trichormus variabilis NIES-23</name>
    <dbReference type="NCBI Taxonomy" id="1973479"/>
    <lineage>
        <taxon>Bacteria</taxon>
        <taxon>Bacillati</taxon>
        <taxon>Cyanobacteriota</taxon>
        <taxon>Cyanophyceae</taxon>
        <taxon>Nostocales</taxon>
        <taxon>Nostocaceae</taxon>
        <taxon>Trichormus</taxon>
    </lineage>
</organism>
<feature type="coiled-coil region" evidence="1">
    <location>
        <begin position="480"/>
        <end position="558"/>
    </location>
</feature>
<evidence type="ECO:0000256" key="1">
    <source>
        <dbReference type="SAM" id="Coils"/>
    </source>
</evidence>
<dbReference type="AlphaFoldDB" id="A0A1Z4KFL5"/>
<dbReference type="Proteomes" id="UP000217507">
    <property type="component" value="Chromosome"/>
</dbReference>
<sequence>MPKPTILLALDPHSTALCAAIKRQLPQLPNPQSRLIQAYTLTWDGQTFGFSNELDSFADASFDLTLTNPRQTAVSQLRHQFKEGAKDLQTTLIDLIKSVNQSPEAIAAKNAGVDISSWYRIYIMFSANDHRARELVFELSRLIHWLFNVYFADVPHSLEALLLLPGLFAQARTEDYSAAYQLLKELDDKMTKGVVIRGTQKRPPFDNCWLIDERIGELGVNLDSYADAFAGFLTVEPETGGLLIGAHTIRGKLPAYSTFGYGELFFPAQTVVDRLSTALAADIITQEFLPSAKLTPEANRQLLLDAKEFVLSEDYNDALQQLERDNGKPVWQDFSPRLDIRPGQTQEYGMELQCAYKQFENKELISSKRTLEICGKQAQATLTKLLDQKINQYADAATSGLHEAVRLSTVLNNPYLELQTESISDHPENLITELRAAESFLDTRLQITINKENSQKLLNQFFTLKSQRQQLQDTIAETNSEALTQELQKIQEQLKVAVSDYHQAINAELEQTRQTRLLAIEDARSKAQTAISQAQKQLNYLENQHEIATDQLNELIAEENRFRSLYLIVFPAVVAIALIGILLLTGLFSQSTLWILLQQIGVNLLNYILWGLVSVLSYLGIVWLKYSTSIRDRIQKVQKQIKRLESSLKATGVELRRNYNDQLKLEYDLYAQNIRVEVANHLIKTSKQKTEILRQSLSNFSQIYDILIAQHDKASTNYSETRLAILTNSDIDIYYHQNILKTLPINKFTQEEVSRSQSWQISSTEFQNKLDLFARKQFEHLSKLSIGDVLKSDLIAENTASIRLNQLYNSAKLLLRLQDSDAHLNPTSQPEITLWVGAKDKEEILRLYSRFSRSLTPYVAEDESSLCVLVRSLGFPIYFLSQIEFYRDCYERTQKEQEENIPDLIPEEISSSRELIWAYDTLLLAIALELLSQDTHGNYQFNGQLLGQEREKIASALANEFSHQELYGELKERIEAFEQDLIYQQLEKSEKSVPGLTHYERKRLNHLLSKYSPLN</sequence>
<evidence type="ECO:0000313" key="3">
    <source>
        <dbReference type="EMBL" id="BAY67663.1"/>
    </source>
</evidence>
<keyword evidence="1" id="KW-0175">Coiled coil</keyword>
<accession>A0A1Z4KFL5</accession>
<feature type="transmembrane region" description="Helical" evidence="2">
    <location>
        <begin position="565"/>
        <end position="588"/>
    </location>
</feature>
<dbReference type="EMBL" id="AP018216">
    <property type="protein sequence ID" value="BAY67663.1"/>
    <property type="molecule type" value="Genomic_DNA"/>
</dbReference>
<keyword evidence="2" id="KW-0472">Membrane</keyword>
<gene>
    <name evidence="3" type="ORF">NIES23_04410</name>
</gene>
<proteinExistence type="predicted"/>
<keyword evidence="2" id="KW-1133">Transmembrane helix</keyword>
<feature type="coiled-coil region" evidence="1">
    <location>
        <begin position="627"/>
        <end position="654"/>
    </location>
</feature>
<evidence type="ECO:0000313" key="4">
    <source>
        <dbReference type="Proteomes" id="UP000217507"/>
    </source>
</evidence>
<protein>
    <submittedName>
        <fullName evidence="3">Uncharacterized protein</fullName>
    </submittedName>
</protein>
<keyword evidence="2" id="KW-0812">Transmembrane</keyword>
<feature type="transmembrane region" description="Helical" evidence="2">
    <location>
        <begin position="600"/>
        <end position="624"/>
    </location>
</feature>
<evidence type="ECO:0000256" key="2">
    <source>
        <dbReference type="SAM" id="Phobius"/>
    </source>
</evidence>